<dbReference type="RefSeq" id="XP_062665046.1">
    <property type="nucleotide sequence ID" value="XM_062804914.1"/>
</dbReference>
<dbReference type="GeneID" id="87841862"/>
<dbReference type="InterPro" id="IPR007568">
    <property type="entry name" value="RTA1"/>
</dbReference>
<proteinExistence type="predicted"/>
<dbReference type="PANTHER" id="PTHR31465:SF13">
    <property type="entry name" value="RTA1 DOMAIN PROTEIN-RELATED"/>
    <property type="match status" value="1"/>
</dbReference>
<reference evidence="6" key="1">
    <citation type="journal article" date="2023" name="Mol. Phylogenet. Evol.">
        <title>Genome-scale phylogeny and comparative genomics of the fungal order Sordariales.</title>
        <authorList>
            <person name="Hensen N."/>
            <person name="Bonometti L."/>
            <person name="Westerberg I."/>
            <person name="Brannstrom I.O."/>
            <person name="Guillou S."/>
            <person name="Cros-Aarteil S."/>
            <person name="Calhoun S."/>
            <person name="Haridas S."/>
            <person name="Kuo A."/>
            <person name="Mondo S."/>
            <person name="Pangilinan J."/>
            <person name="Riley R."/>
            <person name="LaButti K."/>
            <person name="Andreopoulos B."/>
            <person name="Lipzen A."/>
            <person name="Chen C."/>
            <person name="Yan M."/>
            <person name="Daum C."/>
            <person name="Ng V."/>
            <person name="Clum A."/>
            <person name="Steindorff A."/>
            <person name="Ohm R.A."/>
            <person name="Martin F."/>
            <person name="Silar P."/>
            <person name="Natvig D.O."/>
            <person name="Lalanne C."/>
            <person name="Gautier V."/>
            <person name="Ament-Velasquez S.L."/>
            <person name="Kruys A."/>
            <person name="Hutchinson M.I."/>
            <person name="Powell A.J."/>
            <person name="Barry K."/>
            <person name="Miller A.N."/>
            <person name="Grigoriev I.V."/>
            <person name="Debuchy R."/>
            <person name="Gladieux P."/>
            <person name="Hiltunen Thoren M."/>
            <person name="Johannesson H."/>
        </authorList>
    </citation>
    <scope>NUCLEOTIDE SEQUENCE</scope>
    <source>
        <strain evidence="6">CBS 168.71</strain>
    </source>
</reference>
<sequence>METGEYVEGSVYFYAPNKGAPVFFAVAFAASGALHTWKCIQYKSWRLTGLYVFCALLFTVGFVIREIGAFDYDDLIKFIASTCLIYAAPPLLELANYNVLGRILYYAPYHSPIHPGRVISTFAFVSIVIEILNGNGVAYSVNQSLTPSQQDMGRSLLKAALAMQLGVLALFLLLAGTFHYRCIRAGLRNPNLLNALYTLYASTALLLVRTIFRVAEYWTISEHDFWRDDIDPSTLSPAIRYEWFFWVFEATLMLLNHVLMNVRHPRKYLPQSTKTYLALDGVTEVTGPGYKDGRSFLVTIIDPFNLWGLVKGKDKETRFWEAGEGKPPATRDVEAQAQA</sequence>
<dbReference type="Proteomes" id="UP001278766">
    <property type="component" value="Unassembled WGS sequence"/>
</dbReference>
<dbReference type="PANTHER" id="PTHR31465">
    <property type="entry name" value="PROTEIN RTA1-RELATED"/>
    <property type="match status" value="1"/>
</dbReference>
<dbReference type="AlphaFoldDB" id="A0AAE0LXU9"/>
<evidence type="ECO:0000256" key="4">
    <source>
        <dbReference type="ARBA" id="ARBA00023136"/>
    </source>
</evidence>
<gene>
    <name evidence="6" type="ORF">B0H64DRAFT_41227</name>
</gene>
<feature type="transmembrane region" description="Helical" evidence="5">
    <location>
        <begin position="20"/>
        <end position="37"/>
    </location>
</feature>
<protein>
    <recommendedName>
        <fullName evidence="8">RTA1 domain-containing protein</fullName>
    </recommendedName>
</protein>
<feature type="transmembrane region" description="Helical" evidence="5">
    <location>
        <begin position="159"/>
        <end position="180"/>
    </location>
</feature>
<evidence type="ECO:0000256" key="5">
    <source>
        <dbReference type="SAM" id="Phobius"/>
    </source>
</evidence>
<evidence type="ECO:0000313" key="6">
    <source>
        <dbReference type="EMBL" id="KAK3301532.1"/>
    </source>
</evidence>
<organism evidence="6 7">
    <name type="scientific">Chaetomium fimeti</name>
    <dbReference type="NCBI Taxonomy" id="1854472"/>
    <lineage>
        <taxon>Eukaryota</taxon>
        <taxon>Fungi</taxon>
        <taxon>Dikarya</taxon>
        <taxon>Ascomycota</taxon>
        <taxon>Pezizomycotina</taxon>
        <taxon>Sordariomycetes</taxon>
        <taxon>Sordariomycetidae</taxon>
        <taxon>Sordariales</taxon>
        <taxon>Chaetomiaceae</taxon>
        <taxon>Chaetomium</taxon>
    </lineage>
</organism>
<reference evidence="6" key="2">
    <citation type="submission" date="2023-06" db="EMBL/GenBank/DDBJ databases">
        <authorList>
            <consortium name="Lawrence Berkeley National Laboratory"/>
            <person name="Haridas S."/>
            <person name="Hensen N."/>
            <person name="Bonometti L."/>
            <person name="Westerberg I."/>
            <person name="Brannstrom I.O."/>
            <person name="Guillou S."/>
            <person name="Cros-Aarteil S."/>
            <person name="Calhoun S."/>
            <person name="Kuo A."/>
            <person name="Mondo S."/>
            <person name="Pangilinan J."/>
            <person name="Riley R."/>
            <person name="Labutti K."/>
            <person name="Andreopoulos B."/>
            <person name="Lipzen A."/>
            <person name="Chen C."/>
            <person name="Yanf M."/>
            <person name="Daum C."/>
            <person name="Ng V."/>
            <person name="Clum A."/>
            <person name="Steindorff A."/>
            <person name="Ohm R."/>
            <person name="Martin F."/>
            <person name="Silar P."/>
            <person name="Natvig D."/>
            <person name="Lalanne C."/>
            <person name="Gautier V."/>
            <person name="Ament-Velasquez S.L."/>
            <person name="Kruys A."/>
            <person name="Hutchinson M.I."/>
            <person name="Powell A.J."/>
            <person name="Barry K."/>
            <person name="Miller A.N."/>
            <person name="Grigoriev I.V."/>
            <person name="Debuchy R."/>
            <person name="Gladieux P."/>
            <person name="Thoren M.H."/>
            <person name="Johannesson H."/>
        </authorList>
    </citation>
    <scope>NUCLEOTIDE SEQUENCE</scope>
    <source>
        <strain evidence="6">CBS 168.71</strain>
    </source>
</reference>
<feature type="transmembrane region" description="Helical" evidence="5">
    <location>
        <begin position="49"/>
        <end position="69"/>
    </location>
</feature>
<evidence type="ECO:0000313" key="7">
    <source>
        <dbReference type="Proteomes" id="UP001278766"/>
    </source>
</evidence>
<feature type="transmembrane region" description="Helical" evidence="5">
    <location>
        <begin position="75"/>
        <end position="97"/>
    </location>
</feature>
<evidence type="ECO:0000256" key="1">
    <source>
        <dbReference type="ARBA" id="ARBA00004141"/>
    </source>
</evidence>
<feature type="transmembrane region" description="Helical" evidence="5">
    <location>
        <begin position="243"/>
        <end position="262"/>
    </location>
</feature>
<feature type="transmembrane region" description="Helical" evidence="5">
    <location>
        <begin position="192"/>
        <end position="212"/>
    </location>
</feature>
<comment type="subcellular location">
    <subcellularLocation>
        <location evidence="1">Membrane</location>
        <topology evidence="1">Multi-pass membrane protein</topology>
    </subcellularLocation>
</comment>
<evidence type="ECO:0000256" key="2">
    <source>
        <dbReference type="ARBA" id="ARBA00022692"/>
    </source>
</evidence>
<dbReference type="GO" id="GO:0016020">
    <property type="term" value="C:membrane"/>
    <property type="evidence" value="ECO:0007669"/>
    <property type="project" value="UniProtKB-SubCell"/>
</dbReference>
<dbReference type="EMBL" id="JAUEPN010000001">
    <property type="protein sequence ID" value="KAK3301532.1"/>
    <property type="molecule type" value="Genomic_DNA"/>
</dbReference>
<keyword evidence="3 5" id="KW-1133">Transmembrane helix</keyword>
<keyword evidence="7" id="KW-1185">Reference proteome</keyword>
<evidence type="ECO:0000256" key="3">
    <source>
        <dbReference type="ARBA" id="ARBA00022989"/>
    </source>
</evidence>
<comment type="caution">
    <text evidence="6">The sequence shown here is derived from an EMBL/GenBank/DDBJ whole genome shotgun (WGS) entry which is preliminary data.</text>
</comment>
<evidence type="ECO:0008006" key="8">
    <source>
        <dbReference type="Google" id="ProtNLM"/>
    </source>
</evidence>
<name>A0AAE0LXU9_9PEZI</name>
<dbReference type="Pfam" id="PF04479">
    <property type="entry name" value="RTA1"/>
    <property type="match status" value="1"/>
</dbReference>
<feature type="transmembrane region" description="Helical" evidence="5">
    <location>
        <begin position="118"/>
        <end position="139"/>
    </location>
</feature>
<accession>A0AAE0LXU9</accession>
<keyword evidence="2 5" id="KW-0812">Transmembrane</keyword>
<keyword evidence="4 5" id="KW-0472">Membrane</keyword>